<accession>A0AA88YC18</accession>
<dbReference type="SUPFAM" id="SSF53098">
    <property type="entry name" value="Ribonuclease H-like"/>
    <property type="match status" value="1"/>
</dbReference>
<dbReference type="InterPro" id="IPR012337">
    <property type="entry name" value="RNaseH-like_sf"/>
</dbReference>
<dbReference type="EMBL" id="VSWD01000005">
    <property type="protein sequence ID" value="KAK3102220.1"/>
    <property type="molecule type" value="Genomic_DNA"/>
</dbReference>
<evidence type="ECO:0000313" key="2">
    <source>
        <dbReference type="EMBL" id="KAK3102220.1"/>
    </source>
</evidence>
<gene>
    <name evidence="2" type="ORF">FSP39_009707</name>
</gene>
<dbReference type="InterPro" id="IPR050951">
    <property type="entry name" value="Retrovirus_Pol_polyprotein"/>
</dbReference>
<evidence type="ECO:0000313" key="3">
    <source>
        <dbReference type="Proteomes" id="UP001186944"/>
    </source>
</evidence>
<reference evidence="2" key="1">
    <citation type="submission" date="2019-08" db="EMBL/GenBank/DDBJ databases">
        <title>The improved chromosome-level genome for the pearl oyster Pinctada fucata martensii using PacBio sequencing and Hi-C.</title>
        <authorList>
            <person name="Zheng Z."/>
        </authorList>
    </citation>
    <scope>NUCLEOTIDE SEQUENCE</scope>
    <source>
        <strain evidence="2">ZZ-2019</strain>
        <tissue evidence="2">Adductor muscle</tissue>
    </source>
</reference>
<protein>
    <submittedName>
        <fullName evidence="2">Uncharacterized protein</fullName>
    </submittedName>
</protein>
<organism evidence="2 3">
    <name type="scientific">Pinctada imbricata</name>
    <name type="common">Atlantic pearl-oyster</name>
    <name type="synonym">Pinctada martensii</name>
    <dbReference type="NCBI Taxonomy" id="66713"/>
    <lineage>
        <taxon>Eukaryota</taxon>
        <taxon>Metazoa</taxon>
        <taxon>Spiralia</taxon>
        <taxon>Lophotrochozoa</taxon>
        <taxon>Mollusca</taxon>
        <taxon>Bivalvia</taxon>
        <taxon>Autobranchia</taxon>
        <taxon>Pteriomorphia</taxon>
        <taxon>Pterioida</taxon>
        <taxon>Pterioidea</taxon>
        <taxon>Pteriidae</taxon>
        <taxon>Pinctada</taxon>
    </lineage>
</organism>
<dbReference type="PANTHER" id="PTHR37984:SF15">
    <property type="entry name" value="INTEGRASE CATALYTIC DOMAIN-CONTAINING PROTEIN"/>
    <property type="match status" value="1"/>
</dbReference>
<sequence>MHNILRTLSPQQKRKWPEHLPELVYAYNATIHSSTGYTPYFLMFGRDPTLPVDHLLRTNIAEENKSVDEYLEKHKKRLKEAMDIARRNLDENAERRRDQYNRTAKEKPLAVGARVLTRNRVQGRNKIQDIWNPTPYKNVAAPGNNVYTIQLADGSGPSKNVTRREIYDTGDMIVSDNERSTSDLDSDTDDSSYTYRNAHNGATQEGSHTDDDDEEETSRASSFKPRKTTRSTAGKHSNPHNLPRSAIRTQTLMNDQNSFKKLSEAVANLGATLGNSLGATLSQAWAQYNN</sequence>
<keyword evidence="3" id="KW-1185">Reference proteome</keyword>
<dbReference type="Gene3D" id="3.30.420.10">
    <property type="entry name" value="Ribonuclease H-like superfamily/Ribonuclease H"/>
    <property type="match status" value="1"/>
</dbReference>
<evidence type="ECO:0000256" key="1">
    <source>
        <dbReference type="SAM" id="MobiDB-lite"/>
    </source>
</evidence>
<comment type="caution">
    <text evidence="2">The sequence shown here is derived from an EMBL/GenBank/DDBJ whole genome shotgun (WGS) entry which is preliminary data.</text>
</comment>
<proteinExistence type="predicted"/>
<feature type="region of interest" description="Disordered" evidence="1">
    <location>
        <begin position="150"/>
        <end position="244"/>
    </location>
</feature>
<feature type="compositionally biased region" description="Polar residues" evidence="1">
    <location>
        <begin position="193"/>
        <end position="206"/>
    </location>
</feature>
<dbReference type="AlphaFoldDB" id="A0AA88YC18"/>
<name>A0AA88YC18_PINIB</name>
<dbReference type="Proteomes" id="UP001186944">
    <property type="component" value="Unassembled WGS sequence"/>
</dbReference>
<dbReference type="InterPro" id="IPR036397">
    <property type="entry name" value="RNaseH_sf"/>
</dbReference>
<dbReference type="PANTHER" id="PTHR37984">
    <property type="entry name" value="PROTEIN CBG26694"/>
    <property type="match status" value="1"/>
</dbReference>
<dbReference type="GO" id="GO:0003676">
    <property type="term" value="F:nucleic acid binding"/>
    <property type="evidence" value="ECO:0007669"/>
    <property type="project" value="InterPro"/>
</dbReference>